<protein>
    <recommendedName>
        <fullName evidence="8">DDE Tnp4 domain-containing protein</fullName>
    </recommendedName>
</protein>
<comment type="cofactor">
    <cofactor evidence="1">
        <name>a divalent metal cation</name>
        <dbReference type="ChEBI" id="CHEBI:60240"/>
    </cofactor>
</comment>
<evidence type="ECO:0000256" key="2">
    <source>
        <dbReference type="ARBA" id="ARBA00004123"/>
    </source>
</evidence>
<dbReference type="GO" id="GO:0046872">
    <property type="term" value="F:metal ion binding"/>
    <property type="evidence" value="ECO:0007669"/>
    <property type="project" value="UniProtKB-KW"/>
</dbReference>
<evidence type="ECO:0000256" key="5">
    <source>
        <dbReference type="ARBA" id="ARBA00022723"/>
    </source>
</evidence>
<evidence type="ECO:0000256" key="7">
    <source>
        <dbReference type="ARBA" id="ARBA00023242"/>
    </source>
</evidence>
<reference evidence="9" key="2">
    <citation type="submission" date="2025-09" db="UniProtKB">
        <authorList>
            <consortium name="Ensembl"/>
        </authorList>
    </citation>
    <scope>IDENTIFICATION</scope>
</reference>
<keyword evidence="7" id="KW-0539">Nucleus</keyword>
<dbReference type="GO" id="GO:0016787">
    <property type="term" value="F:hydrolase activity"/>
    <property type="evidence" value="ECO:0007669"/>
    <property type="project" value="UniProtKB-KW"/>
</dbReference>
<dbReference type="OMA" id="QFINIVA"/>
<dbReference type="Pfam" id="PF13359">
    <property type="entry name" value="DDE_Tnp_4"/>
    <property type="match status" value="1"/>
</dbReference>
<comment type="subcellular location">
    <subcellularLocation>
        <location evidence="2">Nucleus</location>
    </subcellularLocation>
</comment>
<keyword evidence="10" id="KW-1185">Reference proteome</keyword>
<keyword evidence="6" id="KW-0378">Hydrolase</keyword>
<dbReference type="PANTHER" id="PTHR22930">
    <property type="match status" value="1"/>
</dbReference>
<keyword evidence="4" id="KW-0540">Nuclease</keyword>
<evidence type="ECO:0000313" key="10">
    <source>
        <dbReference type="Proteomes" id="UP001108240"/>
    </source>
</evidence>
<dbReference type="GO" id="GO:0005634">
    <property type="term" value="C:nucleus"/>
    <property type="evidence" value="ECO:0007669"/>
    <property type="project" value="UniProtKB-SubCell"/>
</dbReference>
<dbReference type="Proteomes" id="UP001108240">
    <property type="component" value="Unplaced"/>
</dbReference>
<evidence type="ECO:0000313" key="9">
    <source>
        <dbReference type="Ensembl" id="ENSCCRP00000109109.1"/>
    </source>
</evidence>
<dbReference type="GO" id="GO:0004518">
    <property type="term" value="F:nuclease activity"/>
    <property type="evidence" value="ECO:0007669"/>
    <property type="project" value="UniProtKB-KW"/>
</dbReference>
<name>A0A9J7XNM0_CYPCA</name>
<evidence type="ECO:0000256" key="3">
    <source>
        <dbReference type="ARBA" id="ARBA00006958"/>
    </source>
</evidence>
<dbReference type="InterPro" id="IPR027806">
    <property type="entry name" value="HARBI1_dom"/>
</dbReference>
<evidence type="ECO:0000256" key="4">
    <source>
        <dbReference type="ARBA" id="ARBA00022722"/>
    </source>
</evidence>
<dbReference type="PANTHER" id="PTHR22930:SF286">
    <property type="entry name" value="NUCLEASE HARBI1"/>
    <property type="match status" value="1"/>
</dbReference>
<reference evidence="9" key="1">
    <citation type="submission" date="2025-08" db="UniProtKB">
        <authorList>
            <consortium name="Ensembl"/>
        </authorList>
    </citation>
    <scope>IDENTIFICATION</scope>
</reference>
<sequence>MKPNKQRPARVLVDRSDSLHYFDDIAFQGHFCKYKENALEIISFLKPRLSSLSLRGRSLPSSLQVLLTLRFLVSETFHRETGDLCGASEATVCRIVCKFCRAICELRSLYIIFPDAADQDNYKVQFYEYGHFPGVIGCIDGCHVPIKCSSTPDAEEYRNRKKWFSINIQGVCTSNLEFANIVACWKGSTHDSRIFLFQRGQQSRLLLGDSGYGQSKFLFTPYINPTITEQQRYNRAHIQTRDMVECMFGIWKNQFQCLRNTQLAFTLHLDEMHFKMEHDSLWLILL</sequence>
<feature type="domain" description="DDE Tnp4" evidence="8">
    <location>
        <begin position="139"/>
        <end position="261"/>
    </location>
</feature>
<dbReference type="Ensembl" id="ENSCCRT00000202012.1">
    <property type="protein sequence ID" value="ENSCCRP00000109109.1"/>
    <property type="gene ID" value="ENSCCRG00000077058.1"/>
</dbReference>
<proteinExistence type="inferred from homology"/>
<dbReference type="AlphaFoldDB" id="A0A9J7XNM0"/>
<accession>A0A9J7XNM0</accession>
<comment type="similarity">
    <text evidence="3">Belongs to the HARBI1 family.</text>
</comment>
<evidence type="ECO:0000256" key="1">
    <source>
        <dbReference type="ARBA" id="ARBA00001968"/>
    </source>
</evidence>
<evidence type="ECO:0000259" key="8">
    <source>
        <dbReference type="Pfam" id="PF13359"/>
    </source>
</evidence>
<organism evidence="9 10">
    <name type="scientific">Cyprinus carpio carpio</name>
    <dbReference type="NCBI Taxonomy" id="630221"/>
    <lineage>
        <taxon>Eukaryota</taxon>
        <taxon>Metazoa</taxon>
        <taxon>Chordata</taxon>
        <taxon>Craniata</taxon>
        <taxon>Vertebrata</taxon>
        <taxon>Euteleostomi</taxon>
        <taxon>Actinopterygii</taxon>
        <taxon>Neopterygii</taxon>
        <taxon>Teleostei</taxon>
        <taxon>Ostariophysi</taxon>
        <taxon>Cypriniformes</taxon>
        <taxon>Cyprinidae</taxon>
        <taxon>Cyprininae</taxon>
        <taxon>Cyprinus</taxon>
    </lineage>
</organism>
<evidence type="ECO:0000256" key="6">
    <source>
        <dbReference type="ARBA" id="ARBA00022801"/>
    </source>
</evidence>
<keyword evidence="5" id="KW-0479">Metal-binding</keyword>
<dbReference type="GeneTree" id="ENSGT00940000154348"/>
<dbReference type="InterPro" id="IPR045249">
    <property type="entry name" value="HARBI1-like"/>
</dbReference>